<feature type="compositionally biased region" description="Basic and acidic residues" evidence="1">
    <location>
        <begin position="203"/>
        <end position="213"/>
    </location>
</feature>
<feature type="compositionally biased region" description="Polar residues" evidence="1">
    <location>
        <begin position="50"/>
        <end position="63"/>
    </location>
</feature>
<feature type="compositionally biased region" description="Basic and acidic residues" evidence="1">
    <location>
        <begin position="160"/>
        <end position="172"/>
    </location>
</feature>
<evidence type="ECO:0000256" key="1">
    <source>
        <dbReference type="SAM" id="MobiDB-lite"/>
    </source>
</evidence>
<sequence>SLDVADTTNDHSQGATAALNECSSGAAFTRPALLPQLPSPHLFPPHARHSSISSIHTHQVESSTGDEEMSSSEDAHDSAPKEPEQDDASLSGPEADGQANQSVESDAHGGHDEVVYHQEDEGQEGDGLQSPAAADELHDENEAMETDEHIEGVGSPCIRGIDDIDNCERRTEGSPPSSRVRSPSTPVLQGTMPGTTGQGVSPLEDRSALHDEMSSPLSPTTGITASEETAAPSTPLPNATLQTITPPATAKPKCSQSMAQKLQSLVPLAIRTQQNTYLDKIRGLLTCTCGPGAPIMDAGSIPTVESALKFVDHHLSAHMQCKCTVHVTLAAAAFFMTLRGPVTKQTSILWAQLCRTEGNNDGLKRLLRDNGTTEMFIFNPGSVESGDGTHEEAERVETQESVQALPDKWQNFKTQHSIRIEAEYYFVDAFPEFRGIANLARTFEMEVCLHAFHVADARLGVKLSLVQQLVAMHPNVWRTAMVMQESFQPHLTWHPQPLFVFDEEDDGKTVVIQVPKQAGDGSRFTANFVFCATGSVTIIIPSNAPLDDDLEGEMRYMAFMECANSRGIHTKELQIPAGKVLALDAKIPWTAFRGSKSSIGHITYSAASSPSIIPFEVQNDKVSSFEMELLPGSWGPLSAAVVGRRSWGCPEVQRVLELSLSLTRKSGQTTSRKPKAMPSCPSRTVSSRSWMPKENCSVSMQ</sequence>
<accession>A0ABR1LVT3</accession>
<feature type="compositionally biased region" description="Polar residues" evidence="1">
    <location>
        <begin position="236"/>
        <end position="246"/>
    </location>
</feature>
<proteinExistence type="predicted"/>
<feature type="compositionally biased region" description="Polar residues" evidence="1">
    <location>
        <begin position="215"/>
        <end position="227"/>
    </location>
</feature>
<dbReference type="RefSeq" id="XP_066656575.1">
    <property type="nucleotide sequence ID" value="XM_066803947.1"/>
</dbReference>
<dbReference type="EMBL" id="JBBPEH010000004">
    <property type="protein sequence ID" value="KAK7539304.1"/>
    <property type="molecule type" value="Genomic_DNA"/>
</dbReference>
<evidence type="ECO:0000313" key="3">
    <source>
        <dbReference type="Proteomes" id="UP001360953"/>
    </source>
</evidence>
<dbReference type="GeneID" id="92036853"/>
<comment type="caution">
    <text evidence="2">The sequence shown here is derived from an EMBL/GenBank/DDBJ whole genome shotgun (WGS) entry which is preliminary data.</text>
</comment>
<feature type="compositionally biased region" description="Low complexity" evidence="1">
    <location>
        <begin position="174"/>
        <end position="187"/>
    </location>
</feature>
<gene>
    <name evidence="2" type="ORF">J3D65DRAFT_692706</name>
</gene>
<feature type="compositionally biased region" description="Basic and acidic residues" evidence="1">
    <location>
        <begin position="105"/>
        <end position="120"/>
    </location>
</feature>
<organism evidence="2 3">
    <name type="scientific">Phyllosticta citribraziliensis</name>
    <dbReference type="NCBI Taxonomy" id="989973"/>
    <lineage>
        <taxon>Eukaryota</taxon>
        <taxon>Fungi</taxon>
        <taxon>Dikarya</taxon>
        <taxon>Ascomycota</taxon>
        <taxon>Pezizomycotina</taxon>
        <taxon>Dothideomycetes</taxon>
        <taxon>Dothideomycetes incertae sedis</taxon>
        <taxon>Botryosphaeriales</taxon>
        <taxon>Phyllostictaceae</taxon>
        <taxon>Phyllosticta</taxon>
    </lineage>
</organism>
<evidence type="ECO:0000313" key="2">
    <source>
        <dbReference type="EMBL" id="KAK7539304.1"/>
    </source>
</evidence>
<feature type="non-terminal residue" evidence="2">
    <location>
        <position position="1"/>
    </location>
</feature>
<feature type="region of interest" description="Disordered" evidence="1">
    <location>
        <begin position="664"/>
        <end position="701"/>
    </location>
</feature>
<dbReference type="Proteomes" id="UP001360953">
    <property type="component" value="Unassembled WGS sequence"/>
</dbReference>
<feature type="region of interest" description="Disordered" evidence="1">
    <location>
        <begin position="34"/>
        <end position="251"/>
    </location>
</feature>
<name>A0ABR1LVT3_9PEZI</name>
<reference evidence="2 3" key="1">
    <citation type="submission" date="2024-04" db="EMBL/GenBank/DDBJ databases">
        <title>Phyllosticta paracitricarpa is synonymous to the EU quarantine fungus P. citricarpa based on phylogenomic analyses.</title>
        <authorList>
            <consortium name="Lawrence Berkeley National Laboratory"/>
            <person name="Van ingen-buijs V.A."/>
            <person name="Van westerhoven A.C."/>
            <person name="Haridas S."/>
            <person name="Skiadas P."/>
            <person name="Martin F."/>
            <person name="Groenewald J.Z."/>
            <person name="Crous P.W."/>
            <person name="Seidl M.F."/>
        </authorList>
    </citation>
    <scope>NUCLEOTIDE SEQUENCE [LARGE SCALE GENOMIC DNA]</scope>
    <source>
        <strain evidence="2 3">CPC 17464</strain>
    </source>
</reference>
<feature type="compositionally biased region" description="Basic and acidic residues" evidence="1">
    <location>
        <begin position="73"/>
        <end position="83"/>
    </location>
</feature>
<keyword evidence="3" id="KW-1185">Reference proteome</keyword>
<protein>
    <submittedName>
        <fullName evidence="2">Uncharacterized protein</fullName>
    </submittedName>
</protein>